<dbReference type="AlphaFoldDB" id="C4Z2S8"/>
<feature type="transmembrane region" description="Helical" evidence="1">
    <location>
        <begin position="79"/>
        <end position="103"/>
    </location>
</feature>
<dbReference type="HOGENOM" id="CLU_668655_0_0_9"/>
<dbReference type="EMBL" id="CP001104">
    <property type="protein sequence ID" value="ACR71333.1"/>
    <property type="molecule type" value="Genomic_DNA"/>
</dbReference>
<dbReference type="Proteomes" id="UP000001476">
    <property type="component" value="Chromosome"/>
</dbReference>
<protein>
    <recommendedName>
        <fullName evidence="2">Zinc-ribbon domain-containing protein</fullName>
    </recommendedName>
</protein>
<keyword evidence="1" id="KW-0472">Membrane</keyword>
<keyword evidence="1" id="KW-1133">Transmembrane helix</keyword>
<organism evidence="3 4">
    <name type="scientific">Lachnospira eligens (strain ATCC 27750 / DSM 3376 / VPI C15-48 / C15-B4)</name>
    <name type="common">Eubacterium eligens</name>
    <dbReference type="NCBI Taxonomy" id="515620"/>
    <lineage>
        <taxon>Bacteria</taxon>
        <taxon>Bacillati</taxon>
        <taxon>Bacillota</taxon>
        <taxon>Clostridia</taxon>
        <taxon>Lachnospirales</taxon>
        <taxon>Lachnospiraceae</taxon>
        <taxon>Lachnospira</taxon>
    </lineage>
</organism>
<dbReference type="InterPro" id="IPR026870">
    <property type="entry name" value="Zinc_ribbon_dom"/>
</dbReference>
<accession>C4Z2S8</accession>
<proteinExistence type="predicted"/>
<reference evidence="3 4" key="1">
    <citation type="journal article" date="2009" name="Proc. Natl. Acad. Sci. U.S.A.">
        <title>Characterizing a model human gut microbiota composed of members of its two dominant bacterial phyla.</title>
        <authorList>
            <person name="Mahowald M.A."/>
            <person name="Rey F.E."/>
            <person name="Seedorf H."/>
            <person name="Turnbaugh P.J."/>
            <person name="Fulton R.S."/>
            <person name="Wollam A."/>
            <person name="Shah N."/>
            <person name="Wang C."/>
            <person name="Magrini V."/>
            <person name="Wilson R.K."/>
            <person name="Cantarel B.L."/>
            <person name="Coutinho P.M."/>
            <person name="Henrissat B."/>
            <person name="Crock L.W."/>
            <person name="Russell A."/>
            <person name="Verberkmoes N.C."/>
            <person name="Hettich R.L."/>
            <person name="Gordon J.I."/>
        </authorList>
    </citation>
    <scope>NUCLEOTIDE SEQUENCE [LARGE SCALE GENOMIC DNA]</scope>
    <source>
        <strain evidence="4">ATCC 27750 / DSM 3376 / VPI C15-48 / C15-B4</strain>
    </source>
</reference>
<keyword evidence="4" id="KW-1185">Reference proteome</keyword>
<evidence type="ECO:0000259" key="2">
    <source>
        <dbReference type="Pfam" id="PF13240"/>
    </source>
</evidence>
<sequence length="440" mass="48570">MFCPNCGTSNDEGALFCANCGTRLEFEPVVTEGSAASDDNAVPQQPEVQTAQVTPMYEQPQNDTMGNSAKKPFKLSKKIVIIGAVVVAVIAAVIVFICVGNSLTNYKKTAGSYVKAVEECDWAKAYSLVQIPDSEFLTKNAFITAHSEATGSAVGNMRVIDSFSSKGRLPGNKAVSVIYTTATGADSQDLLLTVTDKHYMLFFKKYKVSTEDTVVSDCTINVPKGLTLFINDVLVGDQYKSKDSGKNSSYDVYKIPYLFNGTTILKATSEFTEDYTKEIYPSYDEYTTSISSYDIKFAEDKINGLKDQAKKDVTEFFDAAQKKSDFSTVSDKFTSDMQSSAKSTYNGYVDTFKSTYKQISNFKITTLNPSMSDTTFRVDSNDGCPTIKVGYKISYSYTYKYSSDTKSHERNDSKSSAYVYYKYADGQWKISSMGLGVSIY</sequence>
<dbReference type="KEGG" id="eel:EUBELI_00297"/>
<dbReference type="RefSeq" id="WP_012738570.1">
    <property type="nucleotide sequence ID" value="NC_012778.1"/>
</dbReference>
<evidence type="ECO:0000256" key="1">
    <source>
        <dbReference type="SAM" id="Phobius"/>
    </source>
</evidence>
<evidence type="ECO:0000313" key="4">
    <source>
        <dbReference type="Proteomes" id="UP000001476"/>
    </source>
</evidence>
<evidence type="ECO:0000313" key="3">
    <source>
        <dbReference type="EMBL" id="ACR71333.1"/>
    </source>
</evidence>
<keyword evidence="1" id="KW-0812">Transmembrane</keyword>
<feature type="domain" description="Zinc-ribbon" evidence="2">
    <location>
        <begin position="2"/>
        <end position="24"/>
    </location>
</feature>
<dbReference type="Pfam" id="PF13240">
    <property type="entry name" value="Zn_Ribbon_1"/>
    <property type="match status" value="1"/>
</dbReference>
<dbReference type="STRING" id="515620.EUBELI_00297"/>
<gene>
    <name evidence="3" type="ordered locus">EUBELI_00297</name>
</gene>
<dbReference type="GeneID" id="41355070"/>
<name>C4Z2S8_LACE2</name>
<dbReference type="eggNOG" id="ENOG5032W95">
    <property type="taxonomic scope" value="Bacteria"/>
</dbReference>